<gene>
    <name evidence="1" type="primary">ORF03</name>
</gene>
<protein>
    <submittedName>
        <fullName evidence="1">Uncharacterized protein</fullName>
    </submittedName>
</protein>
<dbReference type="Proteomes" id="UP000030230">
    <property type="component" value="Segment"/>
</dbReference>
<dbReference type="OrthoDB" id="17797at10239"/>
<keyword evidence="2" id="KW-1185">Reference proteome</keyword>
<evidence type="ECO:0000313" key="1">
    <source>
        <dbReference type="EMBL" id="CEF89108.1"/>
    </source>
</evidence>
<name>A0A0A1IU57_9CAUD</name>
<dbReference type="RefSeq" id="YP_009124399.1">
    <property type="nucleotide sequence ID" value="NC_026587.1"/>
</dbReference>
<proteinExistence type="predicted"/>
<dbReference type="EMBL" id="LN610573">
    <property type="protein sequence ID" value="CEF89108.1"/>
    <property type="molecule type" value="Genomic_DNA"/>
</dbReference>
<sequence length="113" mass="13221">MMCENVRFVLAVKLLRPKVKEGLARMVKWYKEGMPDDFTFSKYTRLCTNILLETSVAHALDEVFWDYGLSFVHSYPFEEGKRTDDPEDIYKNPLRVQFLLDVGAVLKEEGYDC</sequence>
<reference evidence="2" key="1">
    <citation type="journal article" date="2015" name="PLoS ONE">
        <title>Investigation of a Large Collection of Pseudomonas aeruginosa Bacteriophages Collected from a Single Environmental Source in Abidjan, Cote d'Ivoire.</title>
        <authorList>
            <person name="Essoh C."/>
            <person name="Latino L."/>
            <person name="Midoux C."/>
            <person name="Blouin Y."/>
            <person name="Loukou G."/>
            <person name="Nguetta S.P."/>
            <person name="Lathro S."/>
            <person name="Cablanmian A."/>
            <person name="Kouassi A.K."/>
            <person name="Vergnaud G."/>
            <person name="Pourcel C."/>
        </authorList>
    </citation>
    <scope>NUCLEOTIDE SEQUENCE [LARGE SCALE GENOMIC DNA]</scope>
</reference>
<organism evidence="1 2">
    <name type="scientific">Pseudomonas phage vB_PaeM_PAO1_Ab03</name>
    <dbReference type="NCBI Taxonomy" id="1548901"/>
    <lineage>
        <taxon>Viruses</taxon>
        <taxon>Duplodnaviria</taxon>
        <taxon>Heunggongvirae</taxon>
        <taxon>Uroviricota</taxon>
        <taxon>Caudoviricetes</taxon>
        <taxon>Vandenendeviridae</taxon>
        <taxon>Nankokuvirus</taxon>
        <taxon>Nankokuvirus Ab03</taxon>
    </lineage>
</organism>
<accession>A0A0A1IU57</accession>
<evidence type="ECO:0000313" key="2">
    <source>
        <dbReference type="Proteomes" id="UP000030230"/>
    </source>
</evidence>
<dbReference type="GeneID" id="23679258"/>
<dbReference type="KEGG" id="vg:23679258"/>